<dbReference type="NCBIfam" id="TIGR00975">
    <property type="entry name" value="3a0107s03"/>
    <property type="match status" value="1"/>
</dbReference>
<dbReference type="Gene3D" id="3.40.190.10">
    <property type="entry name" value="Periplasmic binding protein-like II"/>
    <property type="match status" value="2"/>
</dbReference>
<keyword evidence="3 4" id="KW-0592">Phosphate transport</keyword>
<reference evidence="6 7" key="1">
    <citation type="submission" date="2023-10" db="EMBL/GenBank/DDBJ databases">
        <title>The genome sequence of Streptomyces sp. HUAS YS2.</title>
        <authorList>
            <person name="Mo P."/>
        </authorList>
    </citation>
    <scope>NUCLEOTIDE SEQUENCE [LARGE SCALE GENOMIC DNA]</scope>
    <source>
        <strain evidence="6 7">HUAS YS2</strain>
    </source>
</reference>
<accession>A0ABZ0M411</accession>
<dbReference type="Proteomes" id="UP001301731">
    <property type="component" value="Chromosome"/>
</dbReference>
<evidence type="ECO:0000313" key="7">
    <source>
        <dbReference type="Proteomes" id="UP001301731"/>
    </source>
</evidence>
<evidence type="ECO:0000256" key="2">
    <source>
        <dbReference type="ARBA" id="ARBA00022448"/>
    </source>
</evidence>
<dbReference type="SUPFAM" id="SSF53850">
    <property type="entry name" value="Periplasmic binding protein-like II"/>
    <property type="match status" value="1"/>
</dbReference>
<dbReference type="PROSITE" id="PS51257">
    <property type="entry name" value="PROKAR_LIPOPROTEIN"/>
    <property type="match status" value="1"/>
</dbReference>
<comment type="similarity">
    <text evidence="1 4">Belongs to the PstS family.</text>
</comment>
<dbReference type="PIRSF" id="PIRSF002756">
    <property type="entry name" value="PstS"/>
    <property type="match status" value="1"/>
</dbReference>
<gene>
    <name evidence="6" type="primary">pstS</name>
    <name evidence="6" type="ORF">R2D22_35370</name>
</gene>
<keyword evidence="2 4" id="KW-0813">Transport</keyword>
<dbReference type="InterPro" id="IPR050962">
    <property type="entry name" value="Phosphate-bind_PstS"/>
</dbReference>
<feature type="domain" description="PBP" evidence="5">
    <location>
        <begin position="53"/>
        <end position="344"/>
    </location>
</feature>
<dbReference type="InterPro" id="IPR005673">
    <property type="entry name" value="ABC_phos-bd_PstS"/>
</dbReference>
<organism evidence="6 7">
    <name type="scientific">Streptomyces solicathayae</name>
    <dbReference type="NCBI Taxonomy" id="3081768"/>
    <lineage>
        <taxon>Bacteria</taxon>
        <taxon>Bacillati</taxon>
        <taxon>Actinomycetota</taxon>
        <taxon>Actinomycetes</taxon>
        <taxon>Kitasatosporales</taxon>
        <taxon>Streptomycetaceae</taxon>
        <taxon>Streptomyces</taxon>
    </lineage>
</organism>
<name>A0ABZ0M411_9ACTN</name>
<protein>
    <recommendedName>
        <fullName evidence="4">Phosphate-binding protein</fullName>
    </recommendedName>
</protein>
<evidence type="ECO:0000256" key="1">
    <source>
        <dbReference type="ARBA" id="ARBA00008725"/>
    </source>
</evidence>
<dbReference type="RefSeq" id="WP_318109366.1">
    <property type="nucleotide sequence ID" value="NZ_CP137573.1"/>
</dbReference>
<evidence type="ECO:0000256" key="3">
    <source>
        <dbReference type="ARBA" id="ARBA00022592"/>
    </source>
</evidence>
<dbReference type="EMBL" id="CP137573">
    <property type="protein sequence ID" value="WOX26371.1"/>
    <property type="molecule type" value="Genomic_DNA"/>
</dbReference>
<evidence type="ECO:0000259" key="5">
    <source>
        <dbReference type="Pfam" id="PF12849"/>
    </source>
</evidence>
<dbReference type="Pfam" id="PF12849">
    <property type="entry name" value="PBP_like_2"/>
    <property type="match status" value="1"/>
</dbReference>
<keyword evidence="7" id="KW-1185">Reference proteome</keyword>
<evidence type="ECO:0000256" key="4">
    <source>
        <dbReference type="PIRNR" id="PIRNR002756"/>
    </source>
</evidence>
<sequence length="374" mass="38896">MLLRHSGRASRWTGAAAVVVGSLVLSACGTDGSADEAKPTSTAPVPDIDCAGSGMVSGSGSTAQQNAMKRWMEQYQRACPEVRLAYNPLGSGAGVAQFRRGATTFGGTDQALSDEDRKVPTDVCSGGKAIDIPLVGGPIALGYNVPGVTGLVLDAPTLAKIFDTRITRWDHPAIKRLNPGANLPDLPVVPVHRADDSGSTQNLNAYLKGAARSGWPYPADKKWAARGGHSANGSDAVAAAVAQTEGAIGYFELSFATKRKIDAVRIATGAPEPVAPTTQSASVGIASAEVVGKDGDLALKFDYRTKAPGAYPIVLVTYEIVCDTGNRPESLLALKSFLSYAASEQGQQELHAIHYAPLPDSVAARVRAVVETLS</sequence>
<dbReference type="PANTHER" id="PTHR42996:SF1">
    <property type="entry name" value="PHOSPHATE-BINDING PROTEIN PSTS"/>
    <property type="match status" value="1"/>
</dbReference>
<proteinExistence type="inferred from homology"/>
<dbReference type="InterPro" id="IPR024370">
    <property type="entry name" value="PBP_domain"/>
</dbReference>
<dbReference type="CDD" id="cd13565">
    <property type="entry name" value="PBP2_PstS"/>
    <property type="match status" value="1"/>
</dbReference>
<dbReference type="PANTHER" id="PTHR42996">
    <property type="entry name" value="PHOSPHATE-BINDING PROTEIN PSTS"/>
    <property type="match status" value="1"/>
</dbReference>
<evidence type="ECO:0000313" key="6">
    <source>
        <dbReference type="EMBL" id="WOX26371.1"/>
    </source>
</evidence>